<sequence length="1401" mass="155176">MAELFGLAVNVATVVDLFIKVGVQCSEYCAGVKAAPREVRSILNEVDRLGVTLGEVKRLLNGPNGPKVEASQNIRSCVEDCRLQLMLIVAKLHQGMEVRGLKWPFKKGEVASIIAKMERCRTSISLDLQIHQATQLASVHHEIILAKLRTVDSAGFDAHSDADNARCYPGTRTDLINQVLTWVDSDNSKTIFWLNGMAGTGKSTIARTISQELADKNKLGASFFFKRGEGDRGRAAFFFPTIAAQIARQLPSLAPFVRNEVEADPSINHKALNDQFDSLIVKPIQQLPRPSQRQTLAIVVDALDECDQLDDVKRIIHLLSQVKSFSRISLKAFVTSRPELPIQLGFHDIAGEYTDLVLQEIPKPIIKNDMTVFLEHELANIRLDYNKARPNRPLPPSWPEPEQIQRLVEMAVPLFIFAATVCRFIKDRRLGGPRDQLERILERQGDRKSKLDATYLPVTDRLLAGLNQSQIKEVVGRFKKIIGSIVILDSPLSSCSLAQLLDIPLDIIEDQLDYLHSVLRIPPDPDKPVQLLHLSFRDFLVDPEKGGRPEEFPFWIDEHQTHYQLALDCLRLLSTGTALKQDICNLKHPATSRTEVDQKTIDAYLPPEVQYACRYWVFHWKESKQTIQDNGQVHLFLTSHLLYWLEALSLLGNMSESLLMINDLVELLHVSNNCEIERFLRDTQRVIFSYGSVVDSWPLQIYCTVTVFAPYQSIVRRTFSHLFPNWISSPPPEVEPSWGACLATLEGATSIVETVIFSPDSSWLASCSGGYDIKLWDARTGALRTTIKNDSGEICAIASSPDSGQIASVSDCGTVIFWDTTTGSCIATFETDWLLRLAVFSLDLRWLSWSEELNKGVVHLWKIGPSHNTVSLEGHSGYITAISFSTDSSRLASGSEDRTIKLWDIETGINLATFEGHNRSVGCIAFSPNSHWLASGSDDSTVKLWDIETGACIATFEDHDTYISAVAFSPGSNWLASSSKTIKIWDIETDACKATYETPNNRFRTIAFSPDSNRLASGSVIKAIELWDTIGTYVEPTERYDSTRSLVGFPSNSKFLTTLSSEDSMELLDMTGDCISVYEGHKNTISCIGFSQDSKWFATGSHDTTIRLWDITGACRATLQGHDGGIDQIAISADSSWLASRSGDRTIKLWDAATAICLATIEGYDDDECLKISPNSKWLASGSPRGPVRLWDKTGACTATLTGHHEQISAIAFSSDSRWLASGSFDKTIKLWDMTGACMEATLDGHVALISGLAFSPDSNWLVSSSDVIKLWDMVTGACVATIDYSLKPLRSTGLWGPRKELYLEFSGDGSKIYTDLATFALADYISSSGSGTAADLQDERCDIGVTADGKWVTCNSRNVLWLPSAYRPLYKCARKSALAFVSDGQGVFTINIRSPTAFGP</sequence>
<dbReference type="SUPFAM" id="SSF50978">
    <property type="entry name" value="WD40 repeat-like"/>
    <property type="match status" value="2"/>
</dbReference>
<dbReference type="InterPro" id="IPR007111">
    <property type="entry name" value="NACHT_NTPase"/>
</dbReference>
<feature type="repeat" description="WD" evidence="3">
    <location>
        <begin position="1119"/>
        <end position="1160"/>
    </location>
</feature>
<dbReference type="Pfam" id="PF24883">
    <property type="entry name" value="NPHP3_N"/>
    <property type="match status" value="1"/>
</dbReference>
<dbReference type="Pfam" id="PF00400">
    <property type="entry name" value="WD40"/>
    <property type="match status" value="10"/>
</dbReference>
<feature type="repeat" description="WD" evidence="3">
    <location>
        <begin position="1201"/>
        <end position="1234"/>
    </location>
</feature>
<dbReference type="InterPro" id="IPR019775">
    <property type="entry name" value="WD40_repeat_CS"/>
</dbReference>
<dbReference type="Gene3D" id="3.40.50.300">
    <property type="entry name" value="P-loop containing nucleotide triphosphate hydrolases"/>
    <property type="match status" value="1"/>
</dbReference>
<dbReference type="InterPro" id="IPR056884">
    <property type="entry name" value="NPHP3-like_N"/>
</dbReference>
<feature type="repeat" description="WD" evidence="3">
    <location>
        <begin position="996"/>
        <end position="1028"/>
    </location>
</feature>
<dbReference type="InterPro" id="IPR036322">
    <property type="entry name" value="WD40_repeat_dom_sf"/>
</dbReference>
<feature type="repeat" description="WD" evidence="3">
    <location>
        <begin position="745"/>
        <end position="786"/>
    </location>
</feature>
<dbReference type="EMBL" id="CDPU01000011">
    <property type="protein sequence ID" value="CEO48648.1"/>
    <property type="molecule type" value="Genomic_DNA"/>
</dbReference>
<feature type="repeat" description="WD" evidence="3">
    <location>
        <begin position="1078"/>
        <end position="1111"/>
    </location>
</feature>
<dbReference type="PRINTS" id="PR00320">
    <property type="entry name" value="GPROTEINBRPT"/>
</dbReference>
<evidence type="ECO:0000256" key="2">
    <source>
        <dbReference type="ARBA" id="ARBA00022737"/>
    </source>
</evidence>
<proteinExistence type="predicted"/>
<dbReference type="SMART" id="SM00320">
    <property type="entry name" value="WD40"/>
    <property type="match status" value="12"/>
</dbReference>
<feature type="repeat" description="WD" evidence="3">
    <location>
        <begin position="787"/>
        <end position="828"/>
    </location>
</feature>
<evidence type="ECO:0000313" key="5">
    <source>
        <dbReference type="EMBL" id="CEO48648.1"/>
    </source>
</evidence>
<name>A0A0B7JUA9_BIOOC</name>
<feature type="repeat" description="WD" evidence="3">
    <location>
        <begin position="956"/>
        <end position="995"/>
    </location>
</feature>
<dbReference type="InterPro" id="IPR020472">
    <property type="entry name" value="WD40_PAC1"/>
</dbReference>
<accession>A0A0B7JUA9</accession>
<dbReference type="PANTHER" id="PTHR44129">
    <property type="entry name" value="WD REPEAT-CONTAINING PROTEIN POP1"/>
    <property type="match status" value="1"/>
</dbReference>
<reference evidence="5" key="1">
    <citation type="submission" date="2015-01" db="EMBL/GenBank/DDBJ databases">
        <authorList>
            <person name="Durling Mikael"/>
        </authorList>
    </citation>
    <scope>NUCLEOTIDE SEQUENCE</scope>
</reference>
<dbReference type="InterPro" id="IPR027417">
    <property type="entry name" value="P-loop_NTPase"/>
</dbReference>
<feature type="domain" description="NACHT" evidence="4">
    <location>
        <begin position="190"/>
        <end position="338"/>
    </location>
</feature>
<organism evidence="5">
    <name type="scientific">Bionectria ochroleuca</name>
    <name type="common">Gliocladium roseum</name>
    <dbReference type="NCBI Taxonomy" id="29856"/>
    <lineage>
        <taxon>Eukaryota</taxon>
        <taxon>Fungi</taxon>
        <taxon>Dikarya</taxon>
        <taxon>Ascomycota</taxon>
        <taxon>Pezizomycotina</taxon>
        <taxon>Sordariomycetes</taxon>
        <taxon>Hypocreomycetidae</taxon>
        <taxon>Hypocreales</taxon>
        <taxon>Bionectriaceae</taxon>
        <taxon>Clonostachys</taxon>
    </lineage>
</organism>
<dbReference type="PROSITE" id="PS50294">
    <property type="entry name" value="WD_REPEATS_REGION"/>
    <property type="match status" value="6"/>
</dbReference>
<dbReference type="PROSITE" id="PS50837">
    <property type="entry name" value="NACHT"/>
    <property type="match status" value="1"/>
</dbReference>
<dbReference type="PROSITE" id="PS50082">
    <property type="entry name" value="WD_REPEATS_2"/>
    <property type="match status" value="9"/>
</dbReference>
<evidence type="ECO:0000256" key="3">
    <source>
        <dbReference type="PROSITE-ProRule" id="PRU00221"/>
    </source>
</evidence>
<dbReference type="InterPro" id="IPR050349">
    <property type="entry name" value="WD_LIS1/nudF_dynein_reg"/>
</dbReference>
<dbReference type="InterPro" id="IPR015943">
    <property type="entry name" value="WD40/YVTN_repeat-like_dom_sf"/>
</dbReference>
<feature type="repeat" description="WD" evidence="3">
    <location>
        <begin position="872"/>
        <end position="913"/>
    </location>
</feature>
<keyword evidence="2" id="KW-0677">Repeat</keyword>
<dbReference type="Gene3D" id="2.130.10.10">
    <property type="entry name" value="YVTN repeat-like/Quinoprotein amine dehydrogenase"/>
    <property type="match status" value="4"/>
</dbReference>
<dbReference type="SUPFAM" id="SSF52540">
    <property type="entry name" value="P-loop containing nucleoside triphosphate hydrolases"/>
    <property type="match status" value="1"/>
</dbReference>
<feature type="repeat" description="WD" evidence="3">
    <location>
        <begin position="914"/>
        <end position="955"/>
    </location>
</feature>
<dbReference type="PROSITE" id="PS00678">
    <property type="entry name" value="WD_REPEATS_1"/>
    <property type="match status" value="3"/>
</dbReference>
<dbReference type="InterPro" id="IPR001680">
    <property type="entry name" value="WD40_rpt"/>
</dbReference>
<gene>
    <name evidence="5" type="ORF">BN869_000004705_1</name>
</gene>
<keyword evidence="1 3" id="KW-0853">WD repeat</keyword>
<evidence type="ECO:0000259" key="4">
    <source>
        <dbReference type="PROSITE" id="PS50837"/>
    </source>
</evidence>
<protein>
    <recommendedName>
        <fullName evidence="4">NACHT domain-containing protein</fullName>
    </recommendedName>
</protein>
<dbReference type="CDD" id="cd00200">
    <property type="entry name" value="WD40"/>
    <property type="match status" value="2"/>
</dbReference>
<evidence type="ECO:0000256" key="1">
    <source>
        <dbReference type="ARBA" id="ARBA00022574"/>
    </source>
</evidence>